<gene>
    <name evidence="2" type="ORF">KsCSTR_35350</name>
    <name evidence="1" type="ORF">kuste2530</name>
</gene>
<organism evidence="1">
    <name type="scientific">Kuenenia stuttgartiensis</name>
    <dbReference type="NCBI Taxonomy" id="174633"/>
    <lineage>
        <taxon>Bacteria</taxon>
        <taxon>Pseudomonadati</taxon>
        <taxon>Planctomycetota</taxon>
        <taxon>Candidatus Brocadiia</taxon>
        <taxon>Candidatus Brocadiales</taxon>
        <taxon>Candidatus Brocadiaceae</taxon>
        <taxon>Candidatus Kuenenia</taxon>
    </lineage>
</organism>
<reference evidence="1" key="1">
    <citation type="journal article" date="2006" name="Nature">
        <title>Deciphering the evolution and metabolism of an anammox bacterium from a community genome.</title>
        <authorList>
            <person name="Strous M."/>
            <person name="Pelletier E."/>
            <person name="Mangenot S."/>
            <person name="Rattei T."/>
            <person name="Lehner A."/>
            <person name="Taylor M.W."/>
            <person name="Horn M."/>
            <person name="Daims H."/>
            <person name="Bartol-Mavel D."/>
            <person name="Wincker P."/>
            <person name="Barbe V."/>
            <person name="Fonknechten N."/>
            <person name="Vallenet D."/>
            <person name="Segurens B."/>
            <person name="Schenowitz-Truong C."/>
            <person name="Medigue C."/>
            <person name="Collingro A."/>
            <person name="Snel B."/>
            <person name="Dutilh B.E."/>
            <person name="OpDenCamp H.J.M."/>
            <person name="vanDerDrift C."/>
            <person name="Cirpus I."/>
            <person name="vanDePas-Schoonen K.T."/>
            <person name="Harhangi H.R."/>
            <person name="vanNiftrik L."/>
            <person name="Schmid M."/>
            <person name="Keltjens J."/>
            <person name="vanDeVossenberg J."/>
            <person name="Kartal B."/>
            <person name="Meier H."/>
            <person name="Frishman D."/>
            <person name="Huynen M.A."/>
            <person name="Mewes H."/>
            <person name="Weissenbach J."/>
            <person name="Jetten M.S.M."/>
            <person name="Wagner M."/>
            <person name="LePaslier D."/>
        </authorList>
    </citation>
    <scope>NUCLEOTIDE SEQUENCE</scope>
</reference>
<reference evidence="1" key="2">
    <citation type="submission" date="2006-01" db="EMBL/GenBank/DDBJ databases">
        <authorList>
            <person name="Genoscope"/>
        </authorList>
    </citation>
    <scope>NUCLEOTIDE SEQUENCE</scope>
</reference>
<accession>Q1Q6T1</accession>
<dbReference type="EMBL" id="CT573071">
    <property type="protein sequence ID" value="CAJ73277.1"/>
    <property type="molecule type" value="Genomic_DNA"/>
</dbReference>
<proteinExistence type="predicted"/>
<sequence length="60" mass="7271">MTKIIKKLLIRYYYVTTIRKQYALSLFTNVSHYLTVVKEWISACLNKICNLRFKKIIHFT</sequence>
<name>Q1Q6T1_KUEST</name>
<evidence type="ECO:0000313" key="3">
    <source>
        <dbReference type="Proteomes" id="UP000501926"/>
    </source>
</evidence>
<dbReference type="EMBL" id="CP049055">
    <property type="protein sequence ID" value="QII12914.1"/>
    <property type="molecule type" value="Genomic_DNA"/>
</dbReference>
<evidence type="ECO:0000313" key="1">
    <source>
        <dbReference type="EMBL" id="CAJ73277.1"/>
    </source>
</evidence>
<dbReference type="Proteomes" id="UP000501926">
    <property type="component" value="Chromosome"/>
</dbReference>
<reference evidence="2 3" key="3">
    <citation type="submission" date="2020-02" db="EMBL/GenBank/DDBJ databases">
        <title>Newly sequenced genome of strain CSTR1 showed variability in Candidatus Kuenenia stuttgartiensis genomes.</title>
        <authorList>
            <person name="Ding C."/>
            <person name="Adrian L."/>
        </authorList>
    </citation>
    <scope>NUCLEOTIDE SEQUENCE [LARGE SCALE GENOMIC DNA]</scope>
    <source>
        <strain evidence="2 3">CSTR1</strain>
    </source>
</reference>
<evidence type="ECO:0000313" key="2">
    <source>
        <dbReference type="EMBL" id="QII12914.1"/>
    </source>
</evidence>
<dbReference type="AlphaFoldDB" id="Q1Q6T1"/>
<protein>
    <submittedName>
        <fullName evidence="1">Uncharacterized protein</fullName>
    </submittedName>
</protein>